<keyword evidence="2" id="KW-1185">Reference proteome</keyword>
<dbReference type="EMBL" id="JALPRF010000003">
    <property type="protein sequence ID" value="MCK8493815.1"/>
    <property type="molecule type" value="Genomic_DNA"/>
</dbReference>
<gene>
    <name evidence="1" type="ORF">M0L20_18255</name>
</gene>
<name>A0ABT0HNR3_9BACT</name>
<reference evidence="1 2" key="1">
    <citation type="submission" date="2022-04" db="EMBL/GenBank/DDBJ databases">
        <title>Spirosoma sp. strain RP8 genome sequencing and assembly.</title>
        <authorList>
            <person name="Jung Y."/>
        </authorList>
    </citation>
    <scope>NUCLEOTIDE SEQUENCE [LARGE SCALE GENOMIC DNA]</scope>
    <source>
        <strain evidence="1 2">RP8</strain>
    </source>
</reference>
<protein>
    <submittedName>
        <fullName evidence="1">Uncharacterized protein</fullName>
    </submittedName>
</protein>
<evidence type="ECO:0000313" key="2">
    <source>
        <dbReference type="Proteomes" id="UP001202180"/>
    </source>
</evidence>
<evidence type="ECO:0000313" key="1">
    <source>
        <dbReference type="EMBL" id="MCK8493815.1"/>
    </source>
</evidence>
<organism evidence="1 2">
    <name type="scientific">Spirosoma liriopis</name>
    <dbReference type="NCBI Taxonomy" id="2937440"/>
    <lineage>
        <taxon>Bacteria</taxon>
        <taxon>Pseudomonadati</taxon>
        <taxon>Bacteroidota</taxon>
        <taxon>Cytophagia</taxon>
        <taxon>Cytophagales</taxon>
        <taxon>Cytophagaceae</taxon>
        <taxon>Spirosoma</taxon>
    </lineage>
</organism>
<sequence>MAFTQIEIESYTVAVYRDSSTRFEIKLTSKALQHGIRYQARLLFEDPVSKNKGYIQNVDGLNFDPRTLFVNYDMAAFIGFYQVLSTESPVFYFIAYEDKVTNNTSVAPLNSRLIIQTQLKTNSEVPGDFENK</sequence>
<accession>A0ABT0HNR3</accession>
<dbReference type="Proteomes" id="UP001202180">
    <property type="component" value="Unassembled WGS sequence"/>
</dbReference>
<comment type="caution">
    <text evidence="1">The sequence shown here is derived from an EMBL/GenBank/DDBJ whole genome shotgun (WGS) entry which is preliminary data.</text>
</comment>
<dbReference type="RefSeq" id="WP_248478446.1">
    <property type="nucleotide sequence ID" value="NZ_JALPRF010000003.1"/>
</dbReference>
<proteinExistence type="predicted"/>